<dbReference type="Proteomes" id="UP001626550">
    <property type="component" value="Unassembled WGS sequence"/>
</dbReference>
<keyword evidence="3" id="KW-1185">Reference proteome</keyword>
<evidence type="ECO:0000313" key="2">
    <source>
        <dbReference type="EMBL" id="KAL3307358.1"/>
    </source>
</evidence>
<sequence>MYMENKQYLDDYIEELFGALDVDENGDLKTKELYQYLKSDKNSFILGKTLMSMKLFDLDGNGGLTFEEFDNLVRSTIACNSVCESGPRYNRNRFHHGNKYFRGKQQNAVINSLPKSDNVNYSISH</sequence>
<dbReference type="PROSITE" id="PS50222">
    <property type="entry name" value="EF_HAND_2"/>
    <property type="match status" value="1"/>
</dbReference>
<evidence type="ECO:0000313" key="3">
    <source>
        <dbReference type="Proteomes" id="UP001626550"/>
    </source>
</evidence>
<dbReference type="AlphaFoldDB" id="A0ABD2PIW6"/>
<comment type="caution">
    <text evidence="2">The sequence shown here is derived from an EMBL/GenBank/DDBJ whole genome shotgun (WGS) entry which is preliminary data.</text>
</comment>
<proteinExistence type="predicted"/>
<dbReference type="EMBL" id="JBJKFK010007563">
    <property type="protein sequence ID" value="KAL3307358.1"/>
    <property type="molecule type" value="Genomic_DNA"/>
</dbReference>
<dbReference type="InterPro" id="IPR002048">
    <property type="entry name" value="EF_hand_dom"/>
</dbReference>
<gene>
    <name evidence="2" type="ORF">Ciccas_014131</name>
</gene>
<dbReference type="SUPFAM" id="SSF47473">
    <property type="entry name" value="EF-hand"/>
    <property type="match status" value="1"/>
</dbReference>
<dbReference type="Gene3D" id="1.10.238.10">
    <property type="entry name" value="EF-hand"/>
    <property type="match status" value="1"/>
</dbReference>
<name>A0ABD2PIW6_9PLAT</name>
<accession>A0ABD2PIW6</accession>
<evidence type="ECO:0000259" key="1">
    <source>
        <dbReference type="PROSITE" id="PS50222"/>
    </source>
</evidence>
<dbReference type="SMART" id="SM00054">
    <property type="entry name" value="EFh"/>
    <property type="match status" value="2"/>
</dbReference>
<reference evidence="2 3" key="1">
    <citation type="submission" date="2024-11" db="EMBL/GenBank/DDBJ databases">
        <title>Adaptive evolution of stress response genes in parasites aligns with host niche diversity.</title>
        <authorList>
            <person name="Hahn C."/>
            <person name="Resl P."/>
        </authorList>
    </citation>
    <scope>NUCLEOTIDE SEQUENCE [LARGE SCALE GENOMIC DNA]</scope>
    <source>
        <strain evidence="2">EGGRZ-B1_66</strain>
        <tissue evidence="2">Body</tissue>
    </source>
</reference>
<dbReference type="InterPro" id="IPR011992">
    <property type="entry name" value="EF-hand-dom_pair"/>
</dbReference>
<organism evidence="2 3">
    <name type="scientific">Cichlidogyrus casuarinus</name>
    <dbReference type="NCBI Taxonomy" id="1844966"/>
    <lineage>
        <taxon>Eukaryota</taxon>
        <taxon>Metazoa</taxon>
        <taxon>Spiralia</taxon>
        <taxon>Lophotrochozoa</taxon>
        <taxon>Platyhelminthes</taxon>
        <taxon>Monogenea</taxon>
        <taxon>Monopisthocotylea</taxon>
        <taxon>Dactylogyridea</taxon>
        <taxon>Ancyrocephalidae</taxon>
        <taxon>Cichlidogyrus</taxon>
    </lineage>
</organism>
<feature type="domain" description="EF-hand" evidence="1">
    <location>
        <begin position="53"/>
        <end position="79"/>
    </location>
</feature>
<protein>
    <recommendedName>
        <fullName evidence="1">EF-hand domain-containing protein</fullName>
    </recommendedName>
</protein>